<dbReference type="InterPro" id="IPR051797">
    <property type="entry name" value="TrmB-like"/>
</dbReference>
<dbReference type="SMART" id="SM00421">
    <property type="entry name" value="HTH_LUXR"/>
    <property type="match status" value="1"/>
</dbReference>
<dbReference type="SUPFAM" id="SSF46894">
    <property type="entry name" value="C-terminal effector domain of the bipartite response regulators"/>
    <property type="match status" value="1"/>
</dbReference>
<protein>
    <recommendedName>
        <fullName evidence="2">HTH luxR-type domain-containing protein</fullName>
    </recommendedName>
</protein>
<organism evidence="3 4">
    <name type="scientific">Amycolatopsis camponoti</name>
    <dbReference type="NCBI Taxonomy" id="2606593"/>
    <lineage>
        <taxon>Bacteria</taxon>
        <taxon>Bacillati</taxon>
        <taxon>Actinomycetota</taxon>
        <taxon>Actinomycetes</taxon>
        <taxon>Pseudonocardiales</taxon>
        <taxon>Pseudonocardiaceae</taxon>
        <taxon>Amycolatopsis</taxon>
    </lineage>
</organism>
<name>A0A6I8LIJ3_9PSEU</name>
<dbReference type="AlphaFoldDB" id="A0A6I8LIJ3"/>
<evidence type="ECO:0000259" key="2">
    <source>
        <dbReference type="PROSITE" id="PS50043"/>
    </source>
</evidence>
<reference evidence="3 4" key="1">
    <citation type="submission" date="2019-09" db="EMBL/GenBank/DDBJ databases">
        <authorList>
            <person name="Leyn A S."/>
        </authorList>
    </citation>
    <scope>NUCLEOTIDE SEQUENCE [LARGE SCALE GENOMIC DNA]</scope>
    <source>
        <strain evidence="3">AA231_1</strain>
    </source>
</reference>
<dbReference type="PROSITE" id="PS50043">
    <property type="entry name" value="HTH_LUXR_2"/>
    <property type="match status" value="1"/>
</dbReference>
<dbReference type="Proteomes" id="UP000399805">
    <property type="component" value="Unassembled WGS sequence"/>
</dbReference>
<dbReference type="Gene3D" id="1.10.10.10">
    <property type="entry name" value="Winged helix-like DNA-binding domain superfamily/Winged helix DNA-binding domain"/>
    <property type="match status" value="1"/>
</dbReference>
<dbReference type="Pfam" id="PF00196">
    <property type="entry name" value="GerE"/>
    <property type="match status" value="1"/>
</dbReference>
<keyword evidence="1" id="KW-0175">Coiled coil</keyword>
<evidence type="ECO:0000313" key="3">
    <source>
        <dbReference type="EMBL" id="VVJ16148.1"/>
    </source>
</evidence>
<proteinExistence type="predicted"/>
<dbReference type="PRINTS" id="PR00038">
    <property type="entry name" value="HTHLUXR"/>
</dbReference>
<dbReference type="InterPro" id="IPR000792">
    <property type="entry name" value="Tscrpt_reg_LuxR_C"/>
</dbReference>
<keyword evidence="4" id="KW-1185">Reference proteome</keyword>
<sequence>MSGSGRTRPRCRKGTPMLEGLLTPGAGALYDAMVRTGPLPLDDPRAEGPEMRELFDRGFVRRDYRDDPVIAPMEPVRAVDHAILGAQQQLLEQQRQIVAARQQLDVLQAVYRAANGSGGNAAVEVLTDPRRIGSLSLELCLSAREEFLTFTTRHFKRKPDASTVMRLPEAVTERGVALRNVYERAALEFEGAKEVVDASVAAGWTMRVAPELPMKMVIADRHSALVPLDPSGMEGALFVRSPTIVASLRMLFELVWSQAVAVHGPASQPRHGLTTTQAKVLDLLATGMTDGAIARHLDVSERTVRRHVQGLLEALQADNRVAAVFAATRLGWLG</sequence>
<accession>A0A6I8LIJ3</accession>
<gene>
    <name evidence="3" type="ORF">AA23TX_01169</name>
</gene>
<dbReference type="GO" id="GO:0003677">
    <property type="term" value="F:DNA binding"/>
    <property type="evidence" value="ECO:0007669"/>
    <property type="project" value="InterPro"/>
</dbReference>
<dbReference type="InterPro" id="IPR036388">
    <property type="entry name" value="WH-like_DNA-bd_sf"/>
</dbReference>
<dbReference type="PANTHER" id="PTHR34293">
    <property type="entry name" value="HTH-TYPE TRANSCRIPTIONAL REGULATOR TRMBL2"/>
    <property type="match status" value="1"/>
</dbReference>
<dbReference type="EMBL" id="CABVGP010000001">
    <property type="protein sequence ID" value="VVJ16148.1"/>
    <property type="molecule type" value="Genomic_DNA"/>
</dbReference>
<evidence type="ECO:0000256" key="1">
    <source>
        <dbReference type="SAM" id="Coils"/>
    </source>
</evidence>
<evidence type="ECO:0000313" key="4">
    <source>
        <dbReference type="Proteomes" id="UP000399805"/>
    </source>
</evidence>
<feature type="coiled-coil region" evidence="1">
    <location>
        <begin position="83"/>
        <end position="110"/>
    </location>
</feature>
<dbReference type="InterPro" id="IPR016032">
    <property type="entry name" value="Sig_transdc_resp-reg_C-effctor"/>
</dbReference>
<dbReference type="CDD" id="cd06170">
    <property type="entry name" value="LuxR_C_like"/>
    <property type="match status" value="1"/>
</dbReference>
<dbReference type="PANTHER" id="PTHR34293:SF1">
    <property type="entry name" value="HTH-TYPE TRANSCRIPTIONAL REGULATOR TRMBL2"/>
    <property type="match status" value="1"/>
</dbReference>
<dbReference type="GO" id="GO:0006355">
    <property type="term" value="P:regulation of DNA-templated transcription"/>
    <property type="evidence" value="ECO:0007669"/>
    <property type="project" value="InterPro"/>
</dbReference>
<feature type="domain" description="HTH luxR-type" evidence="2">
    <location>
        <begin position="266"/>
        <end position="331"/>
    </location>
</feature>